<dbReference type="STRING" id="1385510.GCA_000425205_01225"/>
<evidence type="ECO:0000256" key="5">
    <source>
        <dbReference type="ARBA" id="ARBA00023136"/>
    </source>
</evidence>
<comment type="caution">
    <text evidence="10">The sequence shown here is derived from an EMBL/GenBank/DDBJ whole genome shotgun (WGS) entry which is preliminary data.</text>
</comment>
<dbReference type="RefSeq" id="WP_026799676.1">
    <property type="nucleotide sequence ID" value="NZ_AULI01000005.1"/>
</dbReference>
<dbReference type="Proteomes" id="UP000030528">
    <property type="component" value="Unassembled WGS sequence"/>
</dbReference>
<gene>
    <name evidence="7" type="primary">ftsL</name>
    <name evidence="10" type="ORF">N781_12730</name>
</gene>
<dbReference type="InterPro" id="IPR007060">
    <property type="entry name" value="FtsL/DivIC"/>
</dbReference>
<reference evidence="10 11" key="1">
    <citation type="submission" date="2013-08" db="EMBL/GenBank/DDBJ databases">
        <authorList>
            <person name="Huang J."/>
            <person name="Wang G."/>
        </authorList>
    </citation>
    <scope>NUCLEOTIDE SEQUENCE [LARGE SCALE GENOMIC DNA]</scope>
    <source>
        <strain evidence="10 11">JSM 076056</strain>
    </source>
</reference>
<sequence length="124" mass="14341">MSAEKARKLEKRELQQQAQKRQVQVQVKKQPWITKKEKVLYSLVCSVVIACSTYVVSYASTMDSLNRDIQSIQKDISQQQVQNENLEYKVKELSNPDRILRIAEENGLEIQKSEVKQANSLSEE</sequence>
<keyword evidence="6 7" id="KW-0131">Cell cycle</keyword>
<evidence type="ECO:0000256" key="6">
    <source>
        <dbReference type="ARBA" id="ARBA00023306"/>
    </source>
</evidence>
<dbReference type="EMBL" id="AVPE01000003">
    <property type="protein sequence ID" value="KGX93268.1"/>
    <property type="molecule type" value="Genomic_DNA"/>
</dbReference>
<comment type="similarity">
    <text evidence="7">Belongs to the FtsL family.</text>
</comment>
<evidence type="ECO:0000256" key="7">
    <source>
        <dbReference type="HAMAP-Rule" id="MF_00910"/>
    </source>
</evidence>
<feature type="coiled-coil region" evidence="9">
    <location>
        <begin position="62"/>
        <end position="89"/>
    </location>
</feature>
<keyword evidence="4 7" id="KW-1133">Transmembrane helix</keyword>
<comment type="function">
    <text evidence="7">Essential cell division protein.</text>
</comment>
<evidence type="ECO:0000313" key="11">
    <source>
        <dbReference type="Proteomes" id="UP000030528"/>
    </source>
</evidence>
<keyword evidence="1 7" id="KW-1003">Cell membrane</keyword>
<comment type="subcellular location">
    <subcellularLocation>
        <location evidence="7">Cell membrane</location>
        <topology evidence="7">Single-pass type II membrane protein</topology>
    </subcellularLocation>
    <text evidence="7">Localizes to the division septum where it forms a ring structure.</text>
</comment>
<dbReference type="GO" id="GO:0032153">
    <property type="term" value="C:cell division site"/>
    <property type="evidence" value="ECO:0007669"/>
    <property type="project" value="UniProtKB-UniRule"/>
</dbReference>
<keyword evidence="9" id="KW-0175">Coiled coil</keyword>
<evidence type="ECO:0000256" key="3">
    <source>
        <dbReference type="ARBA" id="ARBA00022692"/>
    </source>
</evidence>
<evidence type="ECO:0000256" key="8">
    <source>
        <dbReference type="NCBIfam" id="TIGR02209"/>
    </source>
</evidence>
<protein>
    <recommendedName>
        <fullName evidence="7 8">Cell division protein FtsL</fullName>
    </recommendedName>
</protein>
<dbReference type="OrthoDB" id="2973386at2"/>
<evidence type="ECO:0000256" key="2">
    <source>
        <dbReference type="ARBA" id="ARBA00022618"/>
    </source>
</evidence>
<dbReference type="HAMAP" id="MF_00910">
    <property type="entry name" value="FtsL"/>
    <property type="match status" value="1"/>
</dbReference>
<keyword evidence="5 7" id="KW-0472">Membrane</keyword>
<name>A0A0A5GPU0_9BACI</name>
<keyword evidence="11" id="KW-1185">Reference proteome</keyword>
<proteinExistence type="inferred from homology"/>
<organism evidence="10 11">
    <name type="scientific">Pontibacillus halophilus JSM 076056 = DSM 19796</name>
    <dbReference type="NCBI Taxonomy" id="1385510"/>
    <lineage>
        <taxon>Bacteria</taxon>
        <taxon>Bacillati</taxon>
        <taxon>Bacillota</taxon>
        <taxon>Bacilli</taxon>
        <taxon>Bacillales</taxon>
        <taxon>Bacillaceae</taxon>
        <taxon>Pontibacillus</taxon>
    </lineage>
</organism>
<feature type="transmembrane region" description="Helical" evidence="7">
    <location>
        <begin position="39"/>
        <end position="59"/>
    </location>
</feature>
<dbReference type="AlphaFoldDB" id="A0A0A5GPU0"/>
<dbReference type="InterPro" id="IPR011922">
    <property type="entry name" value="Cell_div_FtsL"/>
</dbReference>
<evidence type="ECO:0000256" key="4">
    <source>
        <dbReference type="ARBA" id="ARBA00022989"/>
    </source>
</evidence>
<accession>A0A0A5GPU0</accession>
<dbReference type="Pfam" id="PF04977">
    <property type="entry name" value="DivIC"/>
    <property type="match status" value="1"/>
</dbReference>
<evidence type="ECO:0000256" key="1">
    <source>
        <dbReference type="ARBA" id="ARBA00022475"/>
    </source>
</evidence>
<evidence type="ECO:0000256" key="9">
    <source>
        <dbReference type="SAM" id="Coils"/>
    </source>
</evidence>
<dbReference type="GO" id="GO:0043093">
    <property type="term" value="P:FtsZ-dependent cytokinesis"/>
    <property type="evidence" value="ECO:0007669"/>
    <property type="project" value="UniProtKB-UniRule"/>
</dbReference>
<keyword evidence="2 7" id="KW-0132">Cell division</keyword>
<dbReference type="eggNOG" id="COG4839">
    <property type="taxonomic scope" value="Bacteria"/>
</dbReference>
<evidence type="ECO:0000313" key="10">
    <source>
        <dbReference type="EMBL" id="KGX93268.1"/>
    </source>
</evidence>
<keyword evidence="3 7" id="KW-0812">Transmembrane</keyword>
<dbReference type="NCBIfam" id="TIGR02209">
    <property type="entry name" value="ftsL_broad"/>
    <property type="match status" value="1"/>
</dbReference>
<dbReference type="GO" id="GO:0005886">
    <property type="term" value="C:plasma membrane"/>
    <property type="evidence" value="ECO:0007669"/>
    <property type="project" value="UniProtKB-SubCell"/>
</dbReference>